<sequence length="321" mass="36674">MPDLNSIKAPHISVVTPIYGCCEVIKELYQRLASTLLSITESYEIILVNDASPDNAWDVIQELARKDSRVKGINFSRNFGQHHAITAGLHFSKGDWIIVMDSDLQDQPEEIPKLYAKAMEGYDLVIGIRLRRQDTYLKKFFSKIFYRTISYFTDSKIDNRIGNYGVYSRKVIHNICKLKEQNRSLGLFALWVGFRRIEIPIQHARRPYGKSGYNFTRMLNLAISSIIAHSNKLLGLFVKIGFALACFSLIFAAWLVFRYFYWGIPVIGWTSLIVSIYLTAGLIISVIGIVGIYIGKIFDEVKGRPLYIIESTTFEMSPDND</sequence>
<feature type="domain" description="Glycosyltransferase 2-like" evidence="8">
    <location>
        <begin position="13"/>
        <end position="174"/>
    </location>
</feature>
<keyword evidence="6 7" id="KW-0472">Membrane</keyword>
<evidence type="ECO:0000256" key="6">
    <source>
        <dbReference type="ARBA" id="ARBA00023136"/>
    </source>
</evidence>
<dbReference type="PANTHER" id="PTHR48090:SF1">
    <property type="entry name" value="PROPHAGE BACTOPRENOL GLUCOSYL TRANSFERASE HOMOLOG"/>
    <property type="match status" value="1"/>
</dbReference>
<reference evidence="9 10" key="1">
    <citation type="submission" date="2019-03" db="EMBL/GenBank/DDBJ databases">
        <title>Deep-cultivation of Planctomycetes and their phenomic and genomic characterization uncovers novel biology.</title>
        <authorList>
            <person name="Wiegand S."/>
            <person name="Jogler M."/>
            <person name="Boedeker C."/>
            <person name="Pinto D."/>
            <person name="Vollmers J."/>
            <person name="Rivas-Marin E."/>
            <person name="Kohn T."/>
            <person name="Peeters S.H."/>
            <person name="Heuer A."/>
            <person name="Rast P."/>
            <person name="Oberbeckmann S."/>
            <person name="Bunk B."/>
            <person name="Jeske O."/>
            <person name="Meyerdierks A."/>
            <person name="Storesund J.E."/>
            <person name="Kallscheuer N."/>
            <person name="Luecker S."/>
            <person name="Lage O.M."/>
            <person name="Pohl T."/>
            <person name="Merkel B.J."/>
            <person name="Hornburger P."/>
            <person name="Mueller R.-W."/>
            <person name="Bruemmer F."/>
            <person name="Labrenz M."/>
            <person name="Spormann A.M."/>
            <person name="Op den Camp H."/>
            <person name="Overmann J."/>
            <person name="Amann R."/>
            <person name="Jetten M.S.M."/>
            <person name="Mascher T."/>
            <person name="Medema M.H."/>
            <person name="Devos D.P."/>
            <person name="Kaster A.-K."/>
            <person name="Ovreas L."/>
            <person name="Rohde M."/>
            <person name="Galperin M.Y."/>
            <person name="Jogler C."/>
        </authorList>
    </citation>
    <scope>NUCLEOTIDE SEQUENCE [LARGE SCALE GENOMIC DNA]</scope>
    <source>
        <strain evidence="9 10">Enr17</strain>
    </source>
</reference>
<organism evidence="9 10">
    <name type="scientific">Gimesia fumaroli</name>
    <dbReference type="NCBI Taxonomy" id="2527976"/>
    <lineage>
        <taxon>Bacteria</taxon>
        <taxon>Pseudomonadati</taxon>
        <taxon>Planctomycetota</taxon>
        <taxon>Planctomycetia</taxon>
        <taxon>Planctomycetales</taxon>
        <taxon>Planctomycetaceae</taxon>
        <taxon>Gimesia</taxon>
    </lineage>
</organism>
<name>A0A518IDM7_9PLAN</name>
<evidence type="ECO:0000256" key="1">
    <source>
        <dbReference type="ARBA" id="ARBA00004141"/>
    </source>
</evidence>
<evidence type="ECO:0000313" key="9">
    <source>
        <dbReference type="EMBL" id="QDV51206.1"/>
    </source>
</evidence>
<comment type="subcellular location">
    <subcellularLocation>
        <location evidence="1">Membrane</location>
        <topology evidence="1">Multi-pass membrane protein</topology>
    </subcellularLocation>
</comment>
<dbReference type="Pfam" id="PF00535">
    <property type="entry name" value="Glycos_transf_2"/>
    <property type="match status" value="1"/>
</dbReference>
<evidence type="ECO:0000256" key="4">
    <source>
        <dbReference type="ARBA" id="ARBA00022692"/>
    </source>
</evidence>
<evidence type="ECO:0000313" key="10">
    <source>
        <dbReference type="Proteomes" id="UP000318313"/>
    </source>
</evidence>
<dbReference type="KEGG" id="gfm:Enr17x_32600"/>
<dbReference type="InterPro" id="IPR050256">
    <property type="entry name" value="Glycosyltransferase_2"/>
</dbReference>
<dbReference type="EC" id="2.4.2.53" evidence="9"/>
<keyword evidence="2 9" id="KW-0328">Glycosyltransferase</keyword>
<feature type="transmembrane region" description="Helical" evidence="7">
    <location>
        <begin position="233"/>
        <end position="257"/>
    </location>
</feature>
<evidence type="ECO:0000256" key="7">
    <source>
        <dbReference type="SAM" id="Phobius"/>
    </source>
</evidence>
<keyword evidence="4 7" id="KW-0812">Transmembrane</keyword>
<dbReference type="SUPFAM" id="SSF53448">
    <property type="entry name" value="Nucleotide-diphospho-sugar transferases"/>
    <property type="match status" value="1"/>
</dbReference>
<accession>A0A518IDM7</accession>
<protein>
    <submittedName>
        <fullName evidence="9">Undecaprenyl-phosphate 4-deoxy-4-formamido-L-arabinose transferase</fullName>
        <ecNumber evidence="9">2.4.2.53</ecNumber>
    </submittedName>
</protein>
<dbReference type="RefSeq" id="WP_145310268.1">
    <property type="nucleotide sequence ID" value="NZ_CP037452.1"/>
</dbReference>
<dbReference type="OrthoDB" id="9807778at2"/>
<dbReference type="PANTHER" id="PTHR48090">
    <property type="entry name" value="UNDECAPRENYL-PHOSPHATE 4-DEOXY-4-FORMAMIDO-L-ARABINOSE TRANSFERASE-RELATED"/>
    <property type="match status" value="1"/>
</dbReference>
<dbReference type="GO" id="GO:0099621">
    <property type="term" value="F:undecaprenyl-phosphate 4-deoxy-4-formamido-L-arabinose transferase activity"/>
    <property type="evidence" value="ECO:0007669"/>
    <property type="project" value="UniProtKB-EC"/>
</dbReference>
<dbReference type="GO" id="GO:0005886">
    <property type="term" value="C:plasma membrane"/>
    <property type="evidence" value="ECO:0007669"/>
    <property type="project" value="TreeGrafter"/>
</dbReference>
<dbReference type="Gene3D" id="3.90.550.10">
    <property type="entry name" value="Spore Coat Polysaccharide Biosynthesis Protein SpsA, Chain A"/>
    <property type="match status" value="1"/>
</dbReference>
<keyword evidence="3 9" id="KW-0808">Transferase</keyword>
<evidence type="ECO:0000256" key="5">
    <source>
        <dbReference type="ARBA" id="ARBA00022989"/>
    </source>
</evidence>
<evidence type="ECO:0000256" key="2">
    <source>
        <dbReference type="ARBA" id="ARBA00022676"/>
    </source>
</evidence>
<keyword evidence="10" id="KW-1185">Reference proteome</keyword>
<evidence type="ECO:0000256" key="3">
    <source>
        <dbReference type="ARBA" id="ARBA00022679"/>
    </source>
</evidence>
<evidence type="ECO:0000259" key="8">
    <source>
        <dbReference type="Pfam" id="PF00535"/>
    </source>
</evidence>
<dbReference type="InterPro" id="IPR029044">
    <property type="entry name" value="Nucleotide-diphossugar_trans"/>
</dbReference>
<dbReference type="Proteomes" id="UP000318313">
    <property type="component" value="Chromosome"/>
</dbReference>
<dbReference type="AlphaFoldDB" id="A0A518IDM7"/>
<dbReference type="InterPro" id="IPR001173">
    <property type="entry name" value="Glyco_trans_2-like"/>
</dbReference>
<proteinExistence type="predicted"/>
<dbReference type="EMBL" id="CP037452">
    <property type="protein sequence ID" value="QDV51206.1"/>
    <property type="molecule type" value="Genomic_DNA"/>
</dbReference>
<gene>
    <name evidence="9" type="primary">arnC_2</name>
    <name evidence="9" type="ORF">Enr17x_32600</name>
</gene>
<keyword evidence="5 7" id="KW-1133">Transmembrane helix</keyword>
<feature type="transmembrane region" description="Helical" evidence="7">
    <location>
        <begin position="269"/>
        <end position="294"/>
    </location>
</feature>
<dbReference type="CDD" id="cd04187">
    <property type="entry name" value="DPM1_like_bac"/>
    <property type="match status" value="1"/>
</dbReference>